<dbReference type="InterPro" id="IPR008952">
    <property type="entry name" value="Tetraspanin_EC2_sf"/>
</dbReference>
<dbReference type="Pfam" id="PF00335">
    <property type="entry name" value="Tetraspanin"/>
    <property type="match status" value="1"/>
</dbReference>
<feature type="transmembrane region" description="Helical" evidence="6">
    <location>
        <begin position="59"/>
        <end position="80"/>
    </location>
</feature>
<evidence type="ECO:0000256" key="2">
    <source>
        <dbReference type="ARBA" id="ARBA00006840"/>
    </source>
</evidence>
<gene>
    <name evidence="7" type="ORF">SPHA_36090</name>
</gene>
<dbReference type="GO" id="GO:0005886">
    <property type="term" value="C:plasma membrane"/>
    <property type="evidence" value="ECO:0007669"/>
    <property type="project" value="TreeGrafter"/>
</dbReference>
<dbReference type="AlphaFoldDB" id="A0A812CIQ9"/>
<name>A0A812CIQ9_ACAPH</name>
<evidence type="ECO:0000256" key="1">
    <source>
        <dbReference type="ARBA" id="ARBA00004141"/>
    </source>
</evidence>
<evidence type="ECO:0000256" key="5">
    <source>
        <dbReference type="ARBA" id="ARBA00023136"/>
    </source>
</evidence>
<reference evidence="7" key="1">
    <citation type="submission" date="2021-01" db="EMBL/GenBank/DDBJ databases">
        <authorList>
            <person name="Li R."/>
            <person name="Bekaert M."/>
        </authorList>
    </citation>
    <scope>NUCLEOTIDE SEQUENCE</scope>
    <source>
        <strain evidence="7">Farmed</strain>
    </source>
</reference>
<feature type="transmembrane region" description="Helical" evidence="6">
    <location>
        <begin position="87"/>
        <end position="111"/>
    </location>
</feature>
<dbReference type="Proteomes" id="UP000597762">
    <property type="component" value="Unassembled WGS sequence"/>
</dbReference>
<comment type="caution">
    <text evidence="7">The sequence shown here is derived from an EMBL/GenBank/DDBJ whole genome shotgun (WGS) entry which is preliminary data.</text>
</comment>
<dbReference type="PRINTS" id="PR00259">
    <property type="entry name" value="TMFOUR"/>
</dbReference>
<keyword evidence="5 6" id="KW-0472">Membrane</keyword>
<dbReference type="Gene3D" id="1.10.1450.10">
    <property type="entry name" value="Tetraspanin"/>
    <property type="match status" value="1"/>
</dbReference>
<feature type="transmembrane region" description="Helical" evidence="6">
    <location>
        <begin position="20"/>
        <end position="39"/>
    </location>
</feature>
<comment type="similarity">
    <text evidence="2 6">Belongs to the tetraspanin (TM4SF) family.</text>
</comment>
<dbReference type="OrthoDB" id="9972904at2759"/>
<dbReference type="InterPro" id="IPR000301">
    <property type="entry name" value="Tetraspanin_animals"/>
</dbReference>
<dbReference type="InterPro" id="IPR018499">
    <property type="entry name" value="Tetraspanin/Peripherin"/>
</dbReference>
<dbReference type="SUPFAM" id="SSF48652">
    <property type="entry name" value="Tetraspanin"/>
    <property type="match status" value="1"/>
</dbReference>
<dbReference type="PIRSF" id="PIRSF002419">
    <property type="entry name" value="Tetraspanin"/>
    <property type="match status" value="1"/>
</dbReference>
<comment type="subcellular location">
    <subcellularLocation>
        <location evidence="1 6">Membrane</location>
        <topology evidence="1 6">Multi-pass membrane protein</topology>
    </subcellularLocation>
</comment>
<keyword evidence="4 6" id="KW-1133">Transmembrane helix</keyword>
<evidence type="ECO:0000256" key="4">
    <source>
        <dbReference type="ARBA" id="ARBA00022989"/>
    </source>
</evidence>
<dbReference type="EMBL" id="CAHIKZ030001569">
    <property type="protein sequence ID" value="CAE1268454.1"/>
    <property type="molecule type" value="Genomic_DNA"/>
</dbReference>
<organism evidence="7 8">
    <name type="scientific">Acanthosepion pharaonis</name>
    <name type="common">Pharaoh cuttlefish</name>
    <name type="synonym">Sepia pharaonis</name>
    <dbReference type="NCBI Taxonomy" id="158019"/>
    <lineage>
        <taxon>Eukaryota</taxon>
        <taxon>Metazoa</taxon>
        <taxon>Spiralia</taxon>
        <taxon>Lophotrochozoa</taxon>
        <taxon>Mollusca</taxon>
        <taxon>Cephalopoda</taxon>
        <taxon>Coleoidea</taxon>
        <taxon>Decapodiformes</taxon>
        <taxon>Sepiida</taxon>
        <taxon>Sepiina</taxon>
        <taxon>Sepiidae</taxon>
        <taxon>Acanthosepion</taxon>
    </lineage>
</organism>
<sequence length="250" mass="27595">MQSTLVLAPVVTFMKTLLMVFNFVFWITGITILAIGIWTKVQLYIYMELSSLYYKEVPYVLIGVGAVIVLVGSLGCCCTVKGNSFLLYVYSVFLVVVFVIELSSGITGFIFKTKLENGFQDGLHSALKHYGDKEYAMTNNAIDGLQKNLDCCGISSYKDWINTPWGKEHFGLVPPSCCKVEEKCDNQIPVDNSTDIFKQGCYRKVVDFMDGNLGLIGGVALGISFFQLLGAILACCLAKSINKAKYEQVA</sequence>
<dbReference type="PANTHER" id="PTHR19282">
    <property type="entry name" value="TETRASPANIN"/>
    <property type="match status" value="1"/>
</dbReference>
<keyword evidence="8" id="KW-1185">Reference proteome</keyword>
<dbReference type="FunFam" id="1.10.1450.10:FF:000029">
    <property type="entry name" value="Tetraspanin"/>
    <property type="match status" value="1"/>
</dbReference>
<dbReference type="PANTHER" id="PTHR19282:SF252">
    <property type="entry name" value="TETRASPANIN"/>
    <property type="match status" value="1"/>
</dbReference>
<keyword evidence="3 6" id="KW-0812">Transmembrane</keyword>
<accession>A0A812CIQ9</accession>
<proteinExistence type="inferred from homology"/>
<evidence type="ECO:0000256" key="3">
    <source>
        <dbReference type="ARBA" id="ARBA00022692"/>
    </source>
</evidence>
<evidence type="ECO:0000256" key="6">
    <source>
        <dbReference type="RuleBase" id="RU361218"/>
    </source>
</evidence>
<evidence type="ECO:0000313" key="8">
    <source>
        <dbReference type="Proteomes" id="UP000597762"/>
    </source>
</evidence>
<protein>
    <recommendedName>
        <fullName evidence="6">Tetraspanin</fullName>
    </recommendedName>
</protein>
<feature type="transmembrane region" description="Helical" evidence="6">
    <location>
        <begin position="213"/>
        <end position="238"/>
    </location>
</feature>
<evidence type="ECO:0000313" key="7">
    <source>
        <dbReference type="EMBL" id="CAE1268454.1"/>
    </source>
</evidence>